<proteinExistence type="predicted"/>
<dbReference type="Gramene" id="KZM92864">
    <property type="protein sequence ID" value="KZM92864"/>
    <property type="gene ID" value="DCAR_016109"/>
</dbReference>
<accession>A0A164X983</accession>
<dbReference type="STRING" id="79200.A0A164X983"/>
<evidence type="ECO:0000313" key="2">
    <source>
        <dbReference type="EMBL" id="KZM92864.1"/>
    </source>
</evidence>
<dbReference type="Gene3D" id="3.40.50.410">
    <property type="entry name" value="von Willebrand factor, type A domain"/>
    <property type="match status" value="1"/>
</dbReference>
<dbReference type="InterPro" id="IPR036465">
    <property type="entry name" value="vWFA_dom_sf"/>
</dbReference>
<gene>
    <name evidence="2" type="ORF">DCAR_016109</name>
</gene>
<feature type="domain" description="VWFA" evidence="1">
    <location>
        <begin position="324"/>
        <end position="501"/>
    </location>
</feature>
<name>A0A164X983_DAUCS</name>
<dbReference type="SUPFAM" id="SSF53300">
    <property type="entry name" value="vWA-like"/>
    <property type="match status" value="1"/>
</dbReference>
<dbReference type="PANTHER" id="PTHR46503:SF9">
    <property type="entry name" value="INTER ALPHA-TRYPSIN INHIBITOR, HEAVY CHAIN-LIKE PROTEIN"/>
    <property type="match status" value="1"/>
</dbReference>
<dbReference type="Pfam" id="PF13768">
    <property type="entry name" value="VWA_3"/>
    <property type="match status" value="1"/>
</dbReference>
<dbReference type="PROSITE" id="PS50234">
    <property type="entry name" value="VWFA"/>
    <property type="match status" value="1"/>
</dbReference>
<sequence length="776" mass="85337">MADQLSSSVAFGLKLSKRIYYGRQVSAPKASVMEKSSSDTWLPRGPMVYAEIKEPGVVDNPDIPTYQPYVYGLCEPPALIPLHMHGVEMEVDCYLDTAFVSVSGSWRVHCVLANKTCDCRIAIPMGEQGSVLGVEVSTTRSSFYTQLIATRDTCDTENKDNAKDGCLLKRQIYTFKVSQVEGGSNLHVKVRWSQKMVYQDGQFCLSVPFSFPTYVIPVASNINKTEKIQLNLKAGIGTQVLCKTTSHPFKEIRRGAGELLLLYEAEVVSFSSTDFFFSYSVCSSDISAGLLLRAPSPHDHDQREMFCFTLFPGSDLCRKVFRKVIIFVVDISGSMQGGAIESAKTALLEAISNLSQTDSFNIIAFNEISAAFSPSIELASNETIEKAAEWISTNLIAKGGTNIVSPLNQAIEMVAETGDSVPLIFLITDGAVENERDICNNIKKLFLDWGPDSPRICTFGIGSYCNHFFLQMLAQIGRGYYDAAYDIDSITFRMQRLFDSSSSLILTNIKIDALEHIDKLEMYPSRIPDLSAGCPVIVSGRYSGKFPDTLKASGTLSDLSRFVVDVKAQNAKDIPLDRSQFRICFDFSNKYVALLHGFASNPHSSKQVLARRHIDTLTCHAWLSGSKPLEEKVAKMSIQTGIPSEYTSLILVQTDKGKQSSGPVLVQEMMGMNGRKVIFLRNTGIGFGDLMATSENLPLGSGEPKLHVSKDFMMKAATNFCGSLMDRCCCMCFIQACSQVNDKCAVAFTQLCTALACFQCLSCCCEICDSCDQCCG</sequence>
<protein>
    <recommendedName>
        <fullName evidence="1">VWFA domain-containing protein</fullName>
    </recommendedName>
</protein>
<dbReference type="PANTHER" id="PTHR46503">
    <property type="entry name" value="INTER-ALPHA-TRYPSIN INHIBITOR HEAVY CHAIN-LIKE PROTEIN"/>
    <property type="match status" value="1"/>
</dbReference>
<evidence type="ECO:0000259" key="1">
    <source>
        <dbReference type="PROSITE" id="PS50234"/>
    </source>
</evidence>
<dbReference type="OMA" id="CIGCCFE"/>
<dbReference type="InterPro" id="IPR002035">
    <property type="entry name" value="VWF_A"/>
</dbReference>
<reference evidence="2" key="1">
    <citation type="journal article" date="2016" name="Nat. Genet.">
        <title>A high-quality carrot genome assembly provides new insights into carotenoid accumulation and asterid genome evolution.</title>
        <authorList>
            <person name="Iorizzo M."/>
            <person name="Ellison S."/>
            <person name="Senalik D."/>
            <person name="Zeng P."/>
            <person name="Satapoomin P."/>
            <person name="Huang J."/>
            <person name="Bowman M."/>
            <person name="Iovene M."/>
            <person name="Sanseverino W."/>
            <person name="Cavagnaro P."/>
            <person name="Yildiz M."/>
            <person name="Macko-Podgorni A."/>
            <person name="Moranska E."/>
            <person name="Grzebelus E."/>
            <person name="Grzebelus D."/>
            <person name="Ashrafi H."/>
            <person name="Zheng Z."/>
            <person name="Cheng S."/>
            <person name="Spooner D."/>
            <person name="Van Deynze A."/>
            <person name="Simon P."/>
        </authorList>
    </citation>
    <scope>NUCLEOTIDE SEQUENCE [LARGE SCALE GENOMIC DNA]</scope>
    <source>
        <tissue evidence="2">Leaf</tissue>
    </source>
</reference>
<dbReference type="AlphaFoldDB" id="A0A164X983"/>
<organism evidence="2">
    <name type="scientific">Daucus carota subsp. sativus</name>
    <name type="common">Carrot</name>
    <dbReference type="NCBI Taxonomy" id="79200"/>
    <lineage>
        <taxon>Eukaryota</taxon>
        <taxon>Viridiplantae</taxon>
        <taxon>Streptophyta</taxon>
        <taxon>Embryophyta</taxon>
        <taxon>Tracheophyta</taxon>
        <taxon>Spermatophyta</taxon>
        <taxon>Magnoliopsida</taxon>
        <taxon>eudicotyledons</taxon>
        <taxon>Gunneridae</taxon>
        <taxon>Pentapetalae</taxon>
        <taxon>asterids</taxon>
        <taxon>campanulids</taxon>
        <taxon>Apiales</taxon>
        <taxon>Apiaceae</taxon>
        <taxon>Apioideae</taxon>
        <taxon>Scandiceae</taxon>
        <taxon>Daucinae</taxon>
        <taxon>Daucus</taxon>
        <taxon>Daucus sect. Daucus</taxon>
    </lineage>
</organism>
<dbReference type="SMART" id="SM00327">
    <property type="entry name" value="VWA"/>
    <property type="match status" value="1"/>
</dbReference>
<comment type="caution">
    <text evidence="2">The sequence shown here is derived from an EMBL/GenBank/DDBJ whole genome shotgun (WGS) entry which is preliminary data.</text>
</comment>
<dbReference type="EMBL" id="LNRQ01000005">
    <property type="protein sequence ID" value="KZM92864.1"/>
    <property type="molecule type" value="Genomic_DNA"/>
</dbReference>